<sequence>MPLKKASVLVREDTLDLGAVPYWVLIIAKAVLQRFKEVPPHASNPLFRTEELSATTLDTLLRKVGDKFHNS</sequence>
<evidence type="ECO:0000313" key="2">
    <source>
        <dbReference type="Proteomes" id="UP001150569"/>
    </source>
</evidence>
<dbReference type="Proteomes" id="UP001150569">
    <property type="component" value="Unassembled WGS sequence"/>
</dbReference>
<accession>A0A9W8A9B7</accession>
<protein>
    <submittedName>
        <fullName evidence="1">Uncharacterized protein</fullName>
    </submittedName>
</protein>
<dbReference type="EMBL" id="JANBPT010000175">
    <property type="protein sequence ID" value="KAJ1926336.1"/>
    <property type="molecule type" value="Genomic_DNA"/>
</dbReference>
<keyword evidence="2" id="KW-1185">Reference proteome</keyword>
<gene>
    <name evidence="1" type="ORF">IWQ60_003893</name>
</gene>
<reference evidence="1" key="1">
    <citation type="submission" date="2022-07" db="EMBL/GenBank/DDBJ databases">
        <title>Phylogenomic reconstructions and comparative analyses of Kickxellomycotina fungi.</title>
        <authorList>
            <person name="Reynolds N.K."/>
            <person name="Stajich J.E."/>
            <person name="Barry K."/>
            <person name="Grigoriev I.V."/>
            <person name="Crous P."/>
            <person name="Smith M.E."/>
        </authorList>
    </citation>
    <scope>NUCLEOTIDE SEQUENCE</scope>
    <source>
        <strain evidence="1">RSA 861</strain>
    </source>
</reference>
<name>A0A9W8A9B7_9FUNG</name>
<organism evidence="1 2">
    <name type="scientific">Tieghemiomyces parasiticus</name>
    <dbReference type="NCBI Taxonomy" id="78921"/>
    <lineage>
        <taxon>Eukaryota</taxon>
        <taxon>Fungi</taxon>
        <taxon>Fungi incertae sedis</taxon>
        <taxon>Zoopagomycota</taxon>
        <taxon>Kickxellomycotina</taxon>
        <taxon>Dimargaritomycetes</taxon>
        <taxon>Dimargaritales</taxon>
        <taxon>Dimargaritaceae</taxon>
        <taxon>Tieghemiomyces</taxon>
    </lineage>
</organism>
<comment type="caution">
    <text evidence="1">The sequence shown here is derived from an EMBL/GenBank/DDBJ whole genome shotgun (WGS) entry which is preliminary data.</text>
</comment>
<evidence type="ECO:0000313" key="1">
    <source>
        <dbReference type="EMBL" id="KAJ1926336.1"/>
    </source>
</evidence>
<proteinExistence type="predicted"/>
<dbReference type="AlphaFoldDB" id="A0A9W8A9B7"/>